<feature type="transmembrane region" description="Helical" evidence="1">
    <location>
        <begin position="163"/>
        <end position="184"/>
    </location>
</feature>
<feature type="transmembrane region" description="Helical" evidence="1">
    <location>
        <begin position="103"/>
        <end position="122"/>
    </location>
</feature>
<evidence type="ECO:0008006" key="4">
    <source>
        <dbReference type="Google" id="ProtNLM"/>
    </source>
</evidence>
<protein>
    <recommendedName>
        <fullName evidence="4">Transmembrane protein</fullName>
    </recommendedName>
</protein>
<sequence>MFLQQDMIGITYDGSTSTVELAKYPILNSAAPPIQYTQMNDDKEAITVSRDDTESSREIFLKEYYKKILRQHLIILGMQLFGLMEWFANIIVEFGYYRNSFRWTFYVIATSLIIIALGLPIIRSIRPIVKNQNTIYYGYTILIGLSLIGIGNKCSDRHSSAPVWWIIITLLIMIVHSITQFGLVKHNVTHYYTIFMKFAIIGSIILNFIVGLCSSSLNSSFPIAEAIIIYSIYYFNQLNQNLLKNPNELPEDVSILQRIEIINKIYDLFFQEDQQNQVIEQIKDTHCVVNKQLIKVISSVLTYIVIFILSIKTGNALFIVFIIVISVSFLSALLNTQVASRTLQQQDVAFAVCLTYLDLASPLQNIIKGCIQY</sequence>
<feature type="transmembrane region" description="Helical" evidence="1">
    <location>
        <begin position="293"/>
        <end position="311"/>
    </location>
</feature>
<keyword evidence="1" id="KW-1133">Transmembrane helix</keyword>
<feature type="transmembrane region" description="Helical" evidence="1">
    <location>
        <begin position="73"/>
        <end position="97"/>
    </location>
</feature>
<keyword evidence="3" id="KW-1185">Reference proteome</keyword>
<gene>
    <name evidence="2" type="ORF">PPENT_87.1.T1670079</name>
</gene>
<evidence type="ECO:0000256" key="1">
    <source>
        <dbReference type="SAM" id="Phobius"/>
    </source>
</evidence>
<dbReference type="Proteomes" id="UP000689195">
    <property type="component" value="Unassembled WGS sequence"/>
</dbReference>
<accession>A0A8S1YET3</accession>
<keyword evidence="1" id="KW-0472">Membrane</keyword>
<comment type="caution">
    <text evidence="2">The sequence shown here is derived from an EMBL/GenBank/DDBJ whole genome shotgun (WGS) entry which is preliminary data.</text>
</comment>
<organism evidence="2 3">
    <name type="scientific">Paramecium pentaurelia</name>
    <dbReference type="NCBI Taxonomy" id="43138"/>
    <lineage>
        <taxon>Eukaryota</taxon>
        <taxon>Sar</taxon>
        <taxon>Alveolata</taxon>
        <taxon>Ciliophora</taxon>
        <taxon>Intramacronucleata</taxon>
        <taxon>Oligohymenophorea</taxon>
        <taxon>Peniculida</taxon>
        <taxon>Parameciidae</taxon>
        <taxon>Paramecium</taxon>
    </lineage>
</organism>
<dbReference type="EMBL" id="CAJJDO010000167">
    <property type="protein sequence ID" value="CAD8212310.1"/>
    <property type="molecule type" value="Genomic_DNA"/>
</dbReference>
<feature type="transmembrane region" description="Helical" evidence="1">
    <location>
        <begin position="134"/>
        <end position="151"/>
    </location>
</feature>
<feature type="transmembrane region" description="Helical" evidence="1">
    <location>
        <begin position="216"/>
        <end position="235"/>
    </location>
</feature>
<name>A0A8S1YET3_9CILI</name>
<reference evidence="2" key="1">
    <citation type="submission" date="2021-01" db="EMBL/GenBank/DDBJ databases">
        <authorList>
            <consortium name="Genoscope - CEA"/>
            <person name="William W."/>
        </authorList>
    </citation>
    <scope>NUCLEOTIDE SEQUENCE</scope>
</reference>
<evidence type="ECO:0000313" key="2">
    <source>
        <dbReference type="EMBL" id="CAD8212310.1"/>
    </source>
</evidence>
<feature type="transmembrane region" description="Helical" evidence="1">
    <location>
        <begin position="317"/>
        <end position="334"/>
    </location>
</feature>
<dbReference type="AlphaFoldDB" id="A0A8S1YET3"/>
<feature type="transmembrane region" description="Helical" evidence="1">
    <location>
        <begin position="191"/>
        <end position="210"/>
    </location>
</feature>
<evidence type="ECO:0000313" key="3">
    <source>
        <dbReference type="Proteomes" id="UP000689195"/>
    </source>
</evidence>
<proteinExistence type="predicted"/>
<keyword evidence="1" id="KW-0812">Transmembrane</keyword>